<dbReference type="STRING" id="35841.B4167_3257"/>
<feature type="region of interest" description="Disordered" evidence="1">
    <location>
        <begin position="1"/>
        <end position="50"/>
    </location>
</feature>
<dbReference type="PATRIC" id="fig|35841.6.peg.2325"/>
<evidence type="ECO:0000313" key="4">
    <source>
        <dbReference type="Proteomes" id="UP000032076"/>
    </source>
</evidence>
<dbReference type="RefSeq" id="WP_156103246.1">
    <property type="nucleotide sequence ID" value="NZ_CCRF01000080.1"/>
</dbReference>
<evidence type="ECO:0000256" key="1">
    <source>
        <dbReference type="SAM" id="MobiDB-lite"/>
    </source>
</evidence>
<feature type="compositionally biased region" description="Polar residues" evidence="1">
    <location>
        <begin position="37"/>
        <end position="50"/>
    </location>
</feature>
<reference evidence="3 4" key="2">
    <citation type="submission" date="2015-01" db="EMBL/GenBank/DDBJ databases">
        <title>Draft Genome Sequences of Four Bacillus thermoamylovorans Strains, Isolated From Food Products.</title>
        <authorList>
            <person name="Krawcyk A.O."/>
            <person name="Berendsen E.M."/>
            <person name="Eijlander R.T."/>
            <person name="de Jong A."/>
            <person name="Wells-Bennik M."/>
            <person name="Kuipers O.P."/>
        </authorList>
    </citation>
    <scope>NUCLEOTIDE SEQUENCE [LARGE SCALE GENOMIC DNA]</scope>
    <source>
        <strain evidence="3 4">B4167</strain>
    </source>
</reference>
<dbReference type="Proteomes" id="UP000032076">
    <property type="component" value="Unassembled WGS sequence"/>
</dbReference>
<gene>
    <name evidence="3" type="ORF">B4167_3257</name>
    <name evidence="2" type="ORF">BT1A1_2831</name>
</gene>
<dbReference type="AlphaFoldDB" id="A0A090KV67"/>
<reference evidence="2 5" key="1">
    <citation type="submission" date="2014-07" db="EMBL/GenBank/DDBJ databases">
        <authorList>
            <person name="Wibberg Daniel"/>
        </authorList>
    </citation>
    <scope>NUCLEOTIDE SEQUENCE [LARGE SCALE GENOMIC DNA]</scope>
</reference>
<evidence type="ECO:0000313" key="5">
    <source>
        <dbReference type="Proteomes" id="UP000040576"/>
    </source>
</evidence>
<sequence>MAKKERLNEEGALNNNLGSSVLQTNDELTKFHKQPLLKNSNNQTDKTNKK</sequence>
<organism evidence="2 5">
    <name type="scientific">Caldibacillus thermoamylovorans</name>
    <dbReference type="NCBI Taxonomy" id="35841"/>
    <lineage>
        <taxon>Bacteria</taxon>
        <taxon>Bacillati</taxon>
        <taxon>Bacillota</taxon>
        <taxon>Bacilli</taxon>
        <taxon>Bacillales</taxon>
        <taxon>Bacillaceae</taxon>
        <taxon>Caldibacillus</taxon>
    </lineage>
</organism>
<evidence type="ECO:0000313" key="3">
    <source>
        <dbReference type="EMBL" id="KIO71854.1"/>
    </source>
</evidence>
<name>A0A090KV67_9BACI</name>
<protein>
    <submittedName>
        <fullName evidence="2">Uncharacterized protein</fullName>
    </submittedName>
</protein>
<accession>A0A090KV67</accession>
<evidence type="ECO:0000313" key="2">
    <source>
        <dbReference type="EMBL" id="CEE02624.1"/>
    </source>
</evidence>
<dbReference type="EMBL" id="JXLU01000114">
    <property type="protein sequence ID" value="KIO71854.1"/>
    <property type="molecule type" value="Genomic_DNA"/>
</dbReference>
<dbReference type="EMBL" id="CCRF01000080">
    <property type="protein sequence ID" value="CEE02624.1"/>
    <property type="molecule type" value="Genomic_DNA"/>
</dbReference>
<dbReference type="Proteomes" id="UP000040576">
    <property type="component" value="Unassembled WGS sequence"/>
</dbReference>
<keyword evidence="5" id="KW-1185">Reference proteome</keyword>
<proteinExistence type="predicted"/>